<dbReference type="AlphaFoldDB" id="A0A834W0J6"/>
<dbReference type="PANTHER" id="PTHR33148">
    <property type="entry name" value="PLASTID MOVEMENT IMPAIRED PROTEIN-RELATED"/>
    <property type="match status" value="1"/>
</dbReference>
<evidence type="ECO:0000313" key="2">
    <source>
        <dbReference type="Proteomes" id="UP000634136"/>
    </source>
</evidence>
<gene>
    <name evidence="1" type="ORF">G2W53_043401</name>
</gene>
<protein>
    <submittedName>
        <fullName evidence="1">Uncharacterized protein</fullName>
    </submittedName>
</protein>
<organism evidence="1 2">
    <name type="scientific">Senna tora</name>
    <dbReference type="NCBI Taxonomy" id="362788"/>
    <lineage>
        <taxon>Eukaryota</taxon>
        <taxon>Viridiplantae</taxon>
        <taxon>Streptophyta</taxon>
        <taxon>Embryophyta</taxon>
        <taxon>Tracheophyta</taxon>
        <taxon>Spermatophyta</taxon>
        <taxon>Magnoliopsida</taxon>
        <taxon>eudicotyledons</taxon>
        <taxon>Gunneridae</taxon>
        <taxon>Pentapetalae</taxon>
        <taxon>rosids</taxon>
        <taxon>fabids</taxon>
        <taxon>Fabales</taxon>
        <taxon>Fabaceae</taxon>
        <taxon>Caesalpinioideae</taxon>
        <taxon>Cassia clade</taxon>
        <taxon>Senna</taxon>
    </lineage>
</organism>
<proteinExistence type="predicted"/>
<dbReference type="EMBL" id="JAAIUW010000013">
    <property type="protein sequence ID" value="KAF7804290.1"/>
    <property type="molecule type" value="Genomic_DNA"/>
</dbReference>
<keyword evidence="2" id="KW-1185">Reference proteome</keyword>
<accession>A0A834W0J6</accession>
<reference evidence="1" key="1">
    <citation type="submission" date="2020-09" db="EMBL/GenBank/DDBJ databases">
        <title>Genome-Enabled Discovery of Anthraquinone Biosynthesis in Senna tora.</title>
        <authorList>
            <person name="Kang S.-H."/>
            <person name="Pandey R.P."/>
            <person name="Lee C.-M."/>
            <person name="Sim J.-S."/>
            <person name="Jeong J.-T."/>
            <person name="Choi B.-S."/>
            <person name="Jung M."/>
            <person name="Ginzburg D."/>
            <person name="Zhao K."/>
            <person name="Won S.Y."/>
            <person name="Oh T.-J."/>
            <person name="Yu Y."/>
            <person name="Kim N.-H."/>
            <person name="Lee O.R."/>
            <person name="Lee T.-H."/>
            <person name="Bashyal P."/>
            <person name="Kim T.-S."/>
            <person name="Lee W.-H."/>
            <person name="Kawkins C."/>
            <person name="Kim C.-K."/>
            <person name="Kim J.S."/>
            <person name="Ahn B.O."/>
            <person name="Rhee S.Y."/>
            <person name="Sohng J.K."/>
        </authorList>
    </citation>
    <scope>NUCLEOTIDE SEQUENCE</scope>
    <source>
        <tissue evidence="1">Leaf</tissue>
    </source>
</reference>
<dbReference type="InterPro" id="IPR025322">
    <property type="entry name" value="PADRE_dom"/>
</dbReference>
<sequence length="158" mass="17422">MGNCLVLQENVAKIMKSDGKVLEYKTPIKVHQVLTQFSGHAISESFPVLRHLQPNAKLVGGQLYYLVPPAPSPKSGKKVRFANPEVVEEAKESSRVVRIKLVISKQELQNLLQKGGISVDMLSLVDAERGEDGEVMCNESEDVCQGWKPALESIPEIN</sequence>
<evidence type="ECO:0000313" key="1">
    <source>
        <dbReference type="EMBL" id="KAF7804290.1"/>
    </source>
</evidence>
<dbReference type="Proteomes" id="UP000634136">
    <property type="component" value="Unassembled WGS sequence"/>
</dbReference>
<dbReference type="Pfam" id="PF14009">
    <property type="entry name" value="PADRE"/>
    <property type="match status" value="1"/>
</dbReference>
<name>A0A834W0J6_9FABA</name>
<comment type="caution">
    <text evidence="1">The sequence shown here is derived from an EMBL/GenBank/DDBJ whole genome shotgun (WGS) entry which is preliminary data.</text>
</comment>
<dbReference type="PANTHER" id="PTHR33148:SF46">
    <property type="entry name" value="EMB|CAB85509.1"/>
    <property type="match status" value="1"/>
</dbReference>
<dbReference type="OrthoDB" id="1688863at2759"/>